<keyword evidence="2" id="KW-1185">Reference proteome</keyword>
<evidence type="ECO:0000313" key="2">
    <source>
        <dbReference type="Proteomes" id="UP001064489"/>
    </source>
</evidence>
<organism evidence="1 2">
    <name type="scientific">Acer negundo</name>
    <name type="common">Box elder</name>
    <dbReference type="NCBI Taxonomy" id="4023"/>
    <lineage>
        <taxon>Eukaryota</taxon>
        <taxon>Viridiplantae</taxon>
        <taxon>Streptophyta</taxon>
        <taxon>Embryophyta</taxon>
        <taxon>Tracheophyta</taxon>
        <taxon>Spermatophyta</taxon>
        <taxon>Magnoliopsida</taxon>
        <taxon>eudicotyledons</taxon>
        <taxon>Gunneridae</taxon>
        <taxon>Pentapetalae</taxon>
        <taxon>rosids</taxon>
        <taxon>malvids</taxon>
        <taxon>Sapindales</taxon>
        <taxon>Sapindaceae</taxon>
        <taxon>Hippocastanoideae</taxon>
        <taxon>Acereae</taxon>
        <taxon>Acer</taxon>
    </lineage>
</organism>
<reference evidence="1" key="2">
    <citation type="submission" date="2023-02" db="EMBL/GenBank/DDBJ databases">
        <authorList>
            <person name="Swenson N.G."/>
            <person name="Wegrzyn J.L."/>
            <person name="Mcevoy S.L."/>
        </authorList>
    </citation>
    <scope>NUCLEOTIDE SEQUENCE</scope>
    <source>
        <strain evidence="1">91603</strain>
        <tissue evidence="1">Leaf</tissue>
    </source>
</reference>
<comment type="caution">
    <text evidence="1">The sequence shown here is derived from an EMBL/GenBank/DDBJ whole genome shotgun (WGS) entry which is preliminary data.</text>
</comment>
<evidence type="ECO:0000313" key="1">
    <source>
        <dbReference type="EMBL" id="KAI9181727.1"/>
    </source>
</evidence>
<accession>A0AAD5J181</accession>
<dbReference type="Proteomes" id="UP001064489">
    <property type="component" value="Chromosome 4"/>
</dbReference>
<sequence length="145" mass="16384">MSEEALGTVVGLTNSFEVWTALTNAYSQDSQAREFELNLKLQEKKKESTSLIDYIRECKLTCDQLNAIGRPVLDQNKVFCLLSGLGPQYESFTTAMLKPHIPSYNDLIPLLYSHELRNKSQLSEHANPTLAFVGQRSILLNHIIK</sequence>
<reference evidence="1" key="1">
    <citation type="journal article" date="2022" name="Plant J.">
        <title>Strategies of tolerance reflected in two North American maple genomes.</title>
        <authorList>
            <person name="McEvoy S.L."/>
            <person name="Sezen U.U."/>
            <person name="Trouern-Trend A."/>
            <person name="McMahon S.M."/>
            <person name="Schaberg P.G."/>
            <person name="Yang J."/>
            <person name="Wegrzyn J.L."/>
            <person name="Swenson N.G."/>
        </authorList>
    </citation>
    <scope>NUCLEOTIDE SEQUENCE</scope>
    <source>
        <strain evidence="1">91603</strain>
    </source>
</reference>
<dbReference type="Pfam" id="PF14223">
    <property type="entry name" value="Retrotran_gag_2"/>
    <property type="match status" value="1"/>
</dbReference>
<dbReference type="AlphaFoldDB" id="A0AAD5J181"/>
<protein>
    <submittedName>
        <fullName evidence="1">Uncharacterized protein</fullName>
    </submittedName>
</protein>
<dbReference type="EMBL" id="JAJSOW010000101">
    <property type="protein sequence ID" value="KAI9181727.1"/>
    <property type="molecule type" value="Genomic_DNA"/>
</dbReference>
<dbReference type="PANTHER" id="PTHR47481:SF2">
    <property type="entry name" value="RETROTRANSPOSON GAG DOMAIN-CONTAINING PROTEIN"/>
    <property type="match status" value="1"/>
</dbReference>
<gene>
    <name evidence="1" type="ORF">LWI28_017918</name>
</gene>
<name>A0AAD5J181_ACENE</name>
<proteinExistence type="predicted"/>
<dbReference type="PANTHER" id="PTHR47481">
    <property type="match status" value="1"/>
</dbReference>